<dbReference type="EMBL" id="CP067393">
    <property type="protein sequence ID" value="QQP86642.1"/>
    <property type="molecule type" value="Genomic_DNA"/>
</dbReference>
<evidence type="ECO:0000313" key="2">
    <source>
        <dbReference type="EMBL" id="QQP86642.1"/>
    </source>
</evidence>
<feature type="transmembrane region" description="Helical" evidence="1">
    <location>
        <begin position="7"/>
        <end position="31"/>
    </location>
</feature>
<feature type="transmembrane region" description="Helical" evidence="1">
    <location>
        <begin position="116"/>
        <end position="133"/>
    </location>
</feature>
<organism evidence="2 3">
    <name type="scientific">Entomomonas asaccharolytica</name>
    <dbReference type="NCBI Taxonomy" id="2785331"/>
    <lineage>
        <taxon>Bacteria</taxon>
        <taxon>Pseudomonadati</taxon>
        <taxon>Pseudomonadota</taxon>
        <taxon>Gammaproteobacteria</taxon>
        <taxon>Pseudomonadales</taxon>
        <taxon>Pseudomonadaceae</taxon>
        <taxon>Entomomonas</taxon>
    </lineage>
</organism>
<keyword evidence="1" id="KW-0812">Transmembrane</keyword>
<sequence length="148" mass="17063">MIKWVRFILRLLLLAIAVGAGVLSVIFFYQFHTLTIDQVSELLSLLSHEPILTIAVGIGLLLFALSILGLIMLLQYQVWRYPFSIFLGYIAGAFIYYQFYLMHPFEENILQLNDDAWYYPFILATALLLRAILGFKIPRIKNQVESTT</sequence>
<name>A0A974NHU2_9GAMM</name>
<feature type="transmembrane region" description="Helical" evidence="1">
    <location>
        <begin position="51"/>
        <end position="74"/>
    </location>
</feature>
<keyword evidence="1" id="KW-1133">Transmembrane helix</keyword>
<protein>
    <submittedName>
        <fullName evidence="2">Uncharacterized protein</fullName>
    </submittedName>
</protein>
<reference evidence="2 3" key="1">
    <citation type="submission" date="2021-01" db="EMBL/GenBank/DDBJ databases">
        <title>Entomomonas sp. F2A isolated from a house cricket (Acheta domesticus).</title>
        <authorList>
            <person name="Spergser J."/>
            <person name="Busse H.-J."/>
        </authorList>
    </citation>
    <scope>NUCLEOTIDE SEQUENCE [LARGE SCALE GENOMIC DNA]</scope>
    <source>
        <strain evidence="2 3">F2A</strain>
    </source>
</reference>
<dbReference type="RefSeq" id="WP_201094901.1">
    <property type="nucleotide sequence ID" value="NZ_CP067393.1"/>
</dbReference>
<keyword evidence="3" id="KW-1185">Reference proteome</keyword>
<gene>
    <name evidence="2" type="ORF">JHT90_05225</name>
</gene>
<keyword evidence="1" id="KW-0472">Membrane</keyword>
<accession>A0A974NHU2</accession>
<dbReference type="AlphaFoldDB" id="A0A974NHU2"/>
<evidence type="ECO:0000256" key="1">
    <source>
        <dbReference type="SAM" id="Phobius"/>
    </source>
</evidence>
<feature type="transmembrane region" description="Helical" evidence="1">
    <location>
        <begin position="81"/>
        <end position="101"/>
    </location>
</feature>
<dbReference type="Proteomes" id="UP000595278">
    <property type="component" value="Chromosome"/>
</dbReference>
<evidence type="ECO:0000313" key="3">
    <source>
        <dbReference type="Proteomes" id="UP000595278"/>
    </source>
</evidence>
<dbReference type="KEGG" id="eaz:JHT90_05225"/>
<proteinExistence type="predicted"/>